<dbReference type="FunFam" id="3.30.160.60:FF:000185">
    <property type="entry name" value="zinc finger protein 319"/>
    <property type="match status" value="1"/>
</dbReference>
<dbReference type="GO" id="GO:0003677">
    <property type="term" value="F:DNA binding"/>
    <property type="evidence" value="ECO:0007669"/>
    <property type="project" value="UniProtKB-KW"/>
</dbReference>
<protein>
    <recommendedName>
        <fullName evidence="12">C2H2-type domain-containing protein</fullName>
    </recommendedName>
</protein>
<dbReference type="Proteomes" id="UP000308267">
    <property type="component" value="Unassembled WGS sequence"/>
</dbReference>
<keyword evidence="10" id="KW-0539">Nucleus</keyword>
<evidence type="ECO:0000256" key="3">
    <source>
        <dbReference type="ARBA" id="ARBA00022723"/>
    </source>
</evidence>
<dbReference type="STRING" id="147828.A0A4S2KXI1"/>
<organism evidence="13 14">
    <name type="scientific">Opisthorchis felineus</name>
    <dbReference type="NCBI Taxonomy" id="147828"/>
    <lineage>
        <taxon>Eukaryota</taxon>
        <taxon>Metazoa</taxon>
        <taxon>Spiralia</taxon>
        <taxon>Lophotrochozoa</taxon>
        <taxon>Platyhelminthes</taxon>
        <taxon>Trematoda</taxon>
        <taxon>Digenea</taxon>
        <taxon>Opisthorchiida</taxon>
        <taxon>Opisthorchiata</taxon>
        <taxon>Opisthorchiidae</taxon>
        <taxon>Opisthorchis</taxon>
    </lineage>
</organism>
<dbReference type="InterPro" id="IPR013087">
    <property type="entry name" value="Znf_C2H2_type"/>
</dbReference>
<dbReference type="PROSITE" id="PS00028">
    <property type="entry name" value="ZINC_FINGER_C2H2_1"/>
    <property type="match status" value="2"/>
</dbReference>
<gene>
    <name evidence="13" type="ORF">CRM22_010572</name>
</gene>
<dbReference type="SUPFAM" id="SSF57667">
    <property type="entry name" value="beta-beta-alpha zinc fingers"/>
    <property type="match status" value="2"/>
</dbReference>
<proteinExistence type="inferred from homology"/>
<dbReference type="PANTHER" id="PTHR24394">
    <property type="entry name" value="ZINC FINGER PROTEIN"/>
    <property type="match status" value="1"/>
</dbReference>
<evidence type="ECO:0000313" key="13">
    <source>
        <dbReference type="EMBL" id="TGZ54721.1"/>
    </source>
</evidence>
<feature type="domain" description="C2H2-type" evidence="12">
    <location>
        <begin position="45"/>
        <end position="72"/>
    </location>
</feature>
<evidence type="ECO:0000256" key="8">
    <source>
        <dbReference type="ARBA" id="ARBA00023125"/>
    </source>
</evidence>
<evidence type="ECO:0000256" key="5">
    <source>
        <dbReference type="ARBA" id="ARBA00022771"/>
    </source>
</evidence>
<keyword evidence="7" id="KW-0805">Transcription regulation</keyword>
<evidence type="ECO:0000256" key="1">
    <source>
        <dbReference type="ARBA" id="ARBA00004123"/>
    </source>
</evidence>
<dbReference type="AlphaFoldDB" id="A0A4S2KXI1"/>
<evidence type="ECO:0000259" key="12">
    <source>
        <dbReference type="PROSITE" id="PS50157"/>
    </source>
</evidence>
<dbReference type="SMART" id="SM00355">
    <property type="entry name" value="ZnF_C2H2"/>
    <property type="match status" value="3"/>
</dbReference>
<evidence type="ECO:0000256" key="9">
    <source>
        <dbReference type="ARBA" id="ARBA00023163"/>
    </source>
</evidence>
<dbReference type="Gene3D" id="3.30.160.60">
    <property type="entry name" value="Classic Zinc Finger"/>
    <property type="match status" value="2"/>
</dbReference>
<evidence type="ECO:0000256" key="6">
    <source>
        <dbReference type="ARBA" id="ARBA00022833"/>
    </source>
</evidence>
<dbReference type="EMBL" id="SJOL01009945">
    <property type="protein sequence ID" value="TGZ54721.1"/>
    <property type="molecule type" value="Genomic_DNA"/>
</dbReference>
<dbReference type="InterPro" id="IPR036236">
    <property type="entry name" value="Znf_C2H2_sf"/>
</dbReference>
<keyword evidence="8" id="KW-0238">DNA-binding</keyword>
<feature type="domain" description="C2H2-type" evidence="12">
    <location>
        <begin position="73"/>
        <end position="103"/>
    </location>
</feature>
<keyword evidence="9" id="KW-0804">Transcription</keyword>
<evidence type="ECO:0000256" key="4">
    <source>
        <dbReference type="ARBA" id="ARBA00022737"/>
    </source>
</evidence>
<evidence type="ECO:0000313" key="14">
    <source>
        <dbReference type="Proteomes" id="UP000308267"/>
    </source>
</evidence>
<dbReference type="Pfam" id="PF00096">
    <property type="entry name" value="zf-C2H2"/>
    <property type="match status" value="3"/>
</dbReference>
<dbReference type="OrthoDB" id="427030at2759"/>
<keyword evidence="14" id="KW-1185">Reference proteome</keyword>
<evidence type="ECO:0000256" key="10">
    <source>
        <dbReference type="ARBA" id="ARBA00023242"/>
    </source>
</evidence>
<reference evidence="13 14" key="1">
    <citation type="journal article" date="2019" name="BMC Genomics">
        <title>New insights from Opisthorchis felineus genome: update on genomics of the epidemiologically important liver flukes.</title>
        <authorList>
            <person name="Ershov N.I."/>
            <person name="Mordvinov V.A."/>
            <person name="Prokhortchouk E.B."/>
            <person name="Pakharukova M.Y."/>
            <person name="Gunbin K.V."/>
            <person name="Ustyantsev K."/>
            <person name="Genaev M.A."/>
            <person name="Blinov A.G."/>
            <person name="Mazur A."/>
            <person name="Boulygina E."/>
            <person name="Tsygankova S."/>
            <person name="Khrameeva E."/>
            <person name="Chekanov N."/>
            <person name="Fan G."/>
            <person name="Xiao A."/>
            <person name="Zhang H."/>
            <person name="Xu X."/>
            <person name="Yang H."/>
            <person name="Solovyev V."/>
            <person name="Lee S.M."/>
            <person name="Liu X."/>
            <person name="Afonnikov D.A."/>
            <person name="Skryabin K.G."/>
        </authorList>
    </citation>
    <scope>NUCLEOTIDE SEQUENCE [LARGE SCALE GENOMIC DNA]</scope>
    <source>
        <strain evidence="13">AK-0245</strain>
        <tissue evidence="13">Whole organism</tissue>
    </source>
</reference>
<dbReference type="PROSITE" id="PS50157">
    <property type="entry name" value="ZINC_FINGER_C2H2_2"/>
    <property type="match status" value="3"/>
</dbReference>
<dbReference type="GO" id="GO:0008270">
    <property type="term" value="F:zinc ion binding"/>
    <property type="evidence" value="ECO:0007669"/>
    <property type="project" value="UniProtKB-KW"/>
</dbReference>
<dbReference type="FunFam" id="3.30.160.60:FF:000100">
    <property type="entry name" value="Zinc finger 45-like"/>
    <property type="match status" value="1"/>
</dbReference>
<dbReference type="PANTHER" id="PTHR24394:SF44">
    <property type="entry name" value="ZINC FINGER PROTEIN 271-LIKE"/>
    <property type="match status" value="1"/>
</dbReference>
<dbReference type="GO" id="GO:0005634">
    <property type="term" value="C:nucleus"/>
    <property type="evidence" value="ECO:0007669"/>
    <property type="project" value="UniProtKB-SubCell"/>
</dbReference>
<comment type="subcellular location">
    <subcellularLocation>
        <location evidence="1">Nucleus</location>
    </subcellularLocation>
</comment>
<comment type="similarity">
    <text evidence="2">Belongs to the krueppel C2H2-type zinc-finger protein family.</text>
</comment>
<evidence type="ECO:0000256" key="7">
    <source>
        <dbReference type="ARBA" id="ARBA00023015"/>
    </source>
</evidence>
<dbReference type="GO" id="GO:0000981">
    <property type="term" value="F:DNA-binding transcription factor activity, RNA polymerase II-specific"/>
    <property type="evidence" value="ECO:0007669"/>
    <property type="project" value="TreeGrafter"/>
</dbReference>
<comment type="caution">
    <text evidence="13">The sequence shown here is derived from an EMBL/GenBank/DDBJ whole genome shotgun (WGS) entry which is preliminary data.</text>
</comment>
<accession>A0A4S2KXI1</accession>
<evidence type="ECO:0000256" key="2">
    <source>
        <dbReference type="ARBA" id="ARBA00006991"/>
    </source>
</evidence>
<keyword evidence="5 11" id="KW-0863">Zinc-finger</keyword>
<keyword evidence="3" id="KW-0479">Metal-binding</keyword>
<feature type="domain" description="C2H2-type" evidence="12">
    <location>
        <begin position="10"/>
        <end position="38"/>
    </location>
</feature>
<keyword evidence="6" id="KW-0862">Zinc</keyword>
<name>A0A4S2KXI1_OPIFE</name>
<sequence>MVVHSSTKAHSCGLCGRQYKHARNLMEHEKIAHSDGEMKNELKKYACHLCEQRFRRPMTLVEHLRVHSGEKPFPCTACGQSFTRSHGLKRHQTVCYVRMDLIPSSTSGLKQSDGT</sequence>
<evidence type="ECO:0000256" key="11">
    <source>
        <dbReference type="PROSITE-ProRule" id="PRU00042"/>
    </source>
</evidence>
<keyword evidence="4" id="KW-0677">Repeat</keyword>